<accession>A0A561TW46</accession>
<evidence type="ECO:0000313" key="1">
    <source>
        <dbReference type="EMBL" id="TWF91314.1"/>
    </source>
</evidence>
<protein>
    <submittedName>
        <fullName evidence="1">Uncharacterized protein</fullName>
    </submittedName>
</protein>
<reference evidence="1 2" key="1">
    <citation type="submission" date="2019-06" db="EMBL/GenBank/DDBJ databases">
        <title>Sequencing the genomes of 1000 actinobacteria strains.</title>
        <authorList>
            <person name="Klenk H.-P."/>
        </authorList>
    </citation>
    <scope>NUCLEOTIDE SEQUENCE [LARGE SCALE GENOMIC DNA]</scope>
    <source>
        <strain evidence="1 2">DSM 44826</strain>
    </source>
</reference>
<gene>
    <name evidence="1" type="ORF">FHX73_12426</name>
</gene>
<organism evidence="1 2">
    <name type="scientific">Kitasatospora viridis</name>
    <dbReference type="NCBI Taxonomy" id="281105"/>
    <lineage>
        <taxon>Bacteria</taxon>
        <taxon>Bacillati</taxon>
        <taxon>Actinomycetota</taxon>
        <taxon>Actinomycetes</taxon>
        <taxon>Kitasatosporales</taxon>
        <taxon>Streptomycetaceae</taxon>
        <taxon>Kitasatospora</taxon>
    </lineage>
</organism>
<proteinExistence type="predicted"/>
<dbReference type="OrthoDB" id="4194155at2"/>
<keyword evidence="2" id="KW-1185">Reference proteome</keyword>
<sequence length="140" mass="15301">MTIALRAREAAAFVRAAVADPRWQARERALAVLRVAALLAVPRTAVTAVDDERRAAHPRDALLLTATDPADPRSAYRFSLVEPRYTDEPLHLLGRCPDCAGEVPVREVRSLADLAAGPLRVTATTFLGNPGHRDDCRNRN</sequence>
<dbReference type="RefSeq" id="WP_145908920.1">
    <property type="nucleotide sequence ID" value="NZ_BAAAMZ010000010.1"/>
</dbReference>
<name>A0A561TW46_9ACTN</name>
<dbReference type="Proteomes" id="UP000317940">
    <property type="component" value="Unassembled WGS sequence"/>
</dbReference>
<dbReference type="AlphaFoldDB" id="A0A561TW46"/>
<dbReference type="EMBL" id="VIWT01000002">
    <property type="protein sequence ID" value="TWF91314.1"/>
    <property type="molecule type" value="Genomic_DNA"/>
</dbReference>
<comment type="caution">
    <text evidence="1">The sequence shown here is derived from an EMBL/GenBank/DDBJ whole genome shotgun (WGS) entry which is preliminary data.</text>
</comment>
<evidence type="ECO:0000313" key="2">
    <source>
        <dbReference type="Proteomes" id="UP000317940"/>
    </source>
</evidence>